<dbReference type="Pfam" id="PF00271">
    <property type="entry name" value="Helicase_C"/>
    <property type="match status" value="1"/>
</dbReference>
<feature type="region of interest" description="Disordered" evidence="3">
    <location>
        <begin position="275"/>
        <end position="298"/>
    </location>
</feature>
<dbReference type="EMBL" id="JAFEJU010000003">
    <property type="protein sequence ID" value="MBT1175065.1"/>
    <property type="molecule type" value="Genomic_DNA"/>
</dbReference>
<evidence type="ECO:0000259" key="4">
    <source>
        <dbReference type="PROSITE" id="PS50966"/>
    </source>
</evidence>
<accession>A0ABS5UVF2</accession>
<dbReference type="PANTHER" id="PTHR45629:SF7">
    <property type="entry name" value="DNA EXCISION REPAIR PROTEIN ERCC-6-RELATED"/>
    <property type="match status" value="1"/>
</dbReference>
<keyword evidence="2" id="KW-0862">Zinc</keyword>
<dbReference type="Pfam" id="PF04434">
    <property type="entry name" value="SWIM"/>
    <property type="match status" value="1"/>
</dbReference>
<evidence type="ECO:0000259" key="5">
    <source>
        <dbReference type="PROSITE" id="PS51192"/>
    </source>
</evidence>
<dbReference type="Gene3D" id="3.40.50.10810">
    <property type="entry name" value="Tandem AAA-ATPase domain"/>
    <property type="match status" value="1"/>
</dbReference>
<dbReference type="PANTHER" id="PTHR45629">
    <property type="entry name" value="SNF2/RAD54 FAMILY MEMBER"/>
    <property type="match status" value="1"/>
</dbReference>
<feature type="domain" description="Helicase ATP-binding" evidence="5">
    <location>
        <begin position="875"/>
        <end position="1061"/>
    </location>
</feature>
<dbReference type="InterPro" id="IPR027417">
    <property type="entry name" value="P-loop_NTPase"/>
</dbReference>
<name>A0ABS5UVF2_9BIFI</name>
<dbReference type="CDD" id="cd18793">
    <property type="entry name" value="SF2_C_SNF"/>
    <property type="match status" value="1"/>
</dbReference>
<proteinExistence type="predicted"/>
<dbReference type="InterPro" id="IPR050496">
    <property type="entry name" value="SNF2_RAD54_helicase_repair"/>
</dbReference>
<keyword evidence="2" id="KW-0863">Zinc-finger</keyword>
<feature type="domain" description="Helicase C-terminal" evidence="6">
    <location>
        <begin position="1203"/>
        <end position="1354"/>
    </location>
</feature>
<dbReference type="InterPro" id="IPR049730">
    <property type="entry name" value="SNF2/RAD54-like_C"/>
</dbReference>
<sequence>MVSGYGVFGHVSDEAADDSRGPHDDGYESYGYDDALGDEFDDAARRWIQRRRNPRGYAAADDDETDVTAAAAATDNAAVFGSADALSADDMPVPYAHRSGRAVWFDDDGTVARNAGNQGNAQARGSYIPFDALRRDIQTSTSRAVLDRARVIANNASLMMLAPAFSSNDRIGYAQLNATLRGTTSPSSRYRTEVMFSLDTGELNGGSCTCPAYGRGYGLCKHMVAVALAFCDDPQRFDGYQAGAVRPSRIMLDYMERLDKSQAQAKERRRTAIMQRVDANGSASMPSGRRKSAGRSGYQGMPQTVAPGQVHVTPILSFIDGVWSVELKIGAPVNGANYVLKSIPQFVRAMRHGEYVDYGKKLAFAHTPQMLDTDSEPLLDFLESALAVREAAEQQDRYYGHIAIDRRMTLSAREVASLLGIREGKGIQLVLDSWFSSQPASVPVDGGDPGLTMRLTRRDYREYGSNAGYLLQGEPGVEAVVEAGKHSWLLLAAASPLTYTSPMMLQSQRKSAAGCRFVRCPEQLADIRTLIGELFAPGGEGQVIAGDDMALFARTLLPRLVTAGLLDAHELPRELAELSPTECENEFYLDRTEYGVECVIKARYDETVVPLVPAGPAVHARDNTPANAVVGRDFETEHLATDVVRAFFDMPDARGRDVKPASAARGFTTKTSRAAAARTAARTRAKQAGAATIDRDNTQQIVRLFDEGLRALHEVGSVFTTPAFDRLVAPKAPSVKVGLSVKGNLVEISPIADEVPPNEVGALLASYRRKQRFHQLKDGTLVRLDGADLSTLDKLASDLDLSEKQLDSGSIELPGNQAFLLDGELPDDGSDVVKDASFTQYIDDLAVIDPTSYEVPDSLKNILRPYQADGFRWLSTLCDKGFGGILADEMGLGKSVQLIALILSRYQRAARTETAEPLKPSLIVCPASLVYNWAAEFAKFAPSFNAVVVAGTKTERRNAIARAFHADEPTVLITSYDLLRRDVEEYTADDSGSIEQGSDTDGKRHCSIMALDEAQYIKNHTTKIAKAVKSVAADHRFALTGTPIENRLSELWSIFDFLMPGLLGSYKRFRERYELPIANARAADSTTAEGRAAAEVNPEAARVAHRLQALVGVFIKRRLKRQVLTDLPDKLENTLTVQLEGEQRKLYAAHEQRLRMQLEHSEEADFNTSKIRILAELTRLRQICCDPRLVYADAKDQSAKLAAIAELVETCVNEGKKALIFSQFTSFLELIAARFDEQGLRYYTITGSTPKKQRLALVDRFNADDTPAFLISLKAGNTGLNLTGASVVIHADPWWNAAAQNQATDRAHRIGQTEDVNVYQVVAKDTIEERILELQHTKSELARQFTDASLNADESGAFGAGASGAPSIASLTRDDLLDLLG</sequence>
<comment type="caution">
    <text evidence="7">The sequence shown here is derived from an EMBL/GenBank/DDBJ whole genome shotgun (WGS) entry which is preliminary data.</text>
</comment>
<dbReference type="InterPro" id="IPR000330">
    <property type="entry name" value="SNF2_N"/>
</dbReference>
<feature type="domain" description="SWIM-type" evidence="4">
    <location>
        <begin position="192"/>
        <end position="231"/>
    </location>
</feature>
<dbReference type="PROSITE" id="PS51194">
    <property type="entry name" value="HELICASE_CTER"/>
    <property type="match status" value="1"/>
</dbReference>
<dbReference type="InterPro" id="IPR001650">
    <property type="entry name" value="Helicase_C-like"/>
</dbReference>
<dbReference type="PROSITE" id="PS50966">
    <property type="entry name" value="ZF_SWIM"/>
    <property type="match status" value="1"/>
</dbReference>
<dbReference type="Pfam" id="PF00176">
    <property type="entry name" value="SNF2-rel_dom"/>
    <property type="match status" value="1"/>
</dbReference>
<keyword evidence="2" id="KW-0479">Metal-binding</keyword>
<evidence type="ECO:0000259" key="6">
    <source>
        <dbReference type="PROSITE" id="PS51194"/>
    </source>
</evidence>
<gene>
    <name evidence="7" type="ORF">JS530_06040</name>
</gene>
<dbReference type="SMART" id="SM00487">
    <property type="entry name" value="DEXDc"/>
    <property type="match status" value="1"/>
</dbReference>
<dbReference type="SMART" id="SM00490">
    <property type="entry name" value="HELICc"/>
    <property type="match status" value="1"/>
</dbReference>
<evidence type="ECO:0000256" key="1">
    <source>
        <dbReference type="ARBA" id="ARBA00022801"/>
    </source>
</evidence>
<dbReference type="SUPFAM" id="SSF52540">
    <property type="entry name" value="P-loop containing nucleoside triphosphate hydrolases"/>
    <property type="match status" value="2"/>
</dbReference>
<dbReference type="Pfam" id="PF08455">
    <property type="entry name" value="SNF2_assoc"/>
    <property type="match status" value="1"/>
</dbReference>
<evidence type="ECO:0000256" key="2">
    <source>
        <dbReference type="PROSITE-ProRule" id="PRU00325"/>
    </source>
</evidence>
<keyword evidence="1" id="KW-0378">Hydrolase</keyword>
<dbReference type="PROSITE" id="PS51192">
    <property type="entry name" value="HELICASE_ATP_BIND_1"/>
    <property type="match status" value="1"/>
</dbReference>
<dbReference type="CDD" id="cd18012">
    <property type="entry name" value="DEXQc_arch_SWI2_SNF2"/>
    <property type="match status" value="1"/>
</dbReference>
<dbReference type="Gene3D" id="3.40.50.300">
    <property type="entry name" value="P-loop containing nucleotide triphosphate hydrolases"/>
    <property type="match status" value="1"/>
</dbReference>
<protein>
    <submittedName>
        <fullName evidence="7">SNF2 helicase associated domain-containing protein</fullName>
    </submittedName>
</protein>
<keyword evidence="8" id="KW-1185">Reference proteome</keyword>
<evidence type="ECO:0000313" key="8">
    <source>
        <dbReference type="Proteomes" id="UP000711736"/>
    </source>
</evidence>
<reference evidence="7 8" key="1">
    <citation type="journal article" date="2021" name="Environ. Microbiol.">
        <title>Genetic insights into the dark matter of the mammalian gut microbiota through targeted genome reconstruction.</title>
        <authorList>
            <person name="Lugli G.A."/>
            <person name="Alessandri G."/>
            <person name="Milani C."/>
            <person name="Viappiani A."/>
            <person name="Fontana F."/>
            <person name="Tarracchini C."/>
            <person name="Mancabelli L."/>
            <person name="Argentini C."/>
            <person name="Ruiz L."/>
            <person name="Margolles A."/>
            <person name="van Sinderen D."/>
            <person name="Turroni F."/>
            <person name="Ventura M."/>
        </authorList>
    </citation>
    <scope>NUCLEOTIDE SEQUENCE [LARGE SCALE GENOMIC DNA]</scope>
    <source>
        <strain evidence="7 8">LC6</strain>
    </source>
</reference>
<dbReference type="InterPro" id="IPR013663">
    <property type="entry name" value="Helicase_SWF/SNF/SWI_bac"/>
</dbReference>
<dbReference type="InterPro" id="IPR038718">
    <property type="entry name" value="SNF2-like_sf"/>
</dbReference>
<evidence type="ECO:0000256" key="3">
    <source>
        <dbReference type="SAM" id="MobiDB-lite"/>
    </source>
</evidence>
<dbReference type="InterPro" id="IPR007527">
    <property type="entry name" value="Znf_SWIM"/>
</dbReference>
<dbReference type="Proteomes" id="UP000711736">
    <property type="component" value="Unassembled WGS sequence"/>
</dbReference>
<dbReference type="InterPro" id="IPR014001">
    <property type="entry name" value="Helicase_ATP-bd"/>
</dbReference>
<evidence type="ECO:0000313" key="7">
    <source>
        <dbReference type="EMBL" id="MBT1175065.1"/>
    </source>
</evidence>
<dbReference type="RefSeq" id="WP_214376274.1">
    <property type="nucleotide sequence ID" value="NZ_JAFEJU010000003.1"/>
</dbReference>
<organism evidence="7 8">
    <name type="scientific">Bifidobacterium colobi</name>
    <dbReference type="NCBI Taxonomy" id="2809026"/>
    <lineage>
        <taxon>Bacteria</taxon>
        <taxon>Bacillati</taxon>
        <taxon>Actinomycetota</taxon>
        <taxon>Actinomycetes</taxon>
        <taxon>Bifidobacteriales</taxon>
        <taxon>Bifidobacteriaceae</taxon>
        <taxon>Bifidobacterium</taxon>
    </lineage>
</organism>